<evidence type="ECO:0000313" key="4">
    <source>
        <dbReference type="WBParaSite" id="SSLN_0001978101-mRNA-1"/>
    </source>
</evidence>
<name>A0A183TRG0_SCHSO</name>
<dbReference type="Pfam" id="PF05131">
    <property type="entry name" value="Pep3_Vps18"/>
    <property type="match status" value="2"/>
</dbReference>
<dbReference type="WBParaSite" id="SSLN_0001978101-mRNA-1">
    <property type="protein sequence ID" value="SSLN_0001978101-mRNA-1"/>
    <property type="gene ID" value="SSLN_0001978101"/>
</dbReference>
<gene>
    <name evidence="2" type="ORF">SSLN_LOCUS19058</name>
</gene>
<feature type="domain" description="Pep3/Vps18 beta-propeller" evidence="1">
    <location>
        <begin position="82"/>
        <end position="176"/>
    </location>
</feature>
<evidence type="ECO:0000313" key="2">
    <source>
        <dbReference type="EMBL" id="VDM05444.1"/>
    </source>
</evidence>
<evidence type="ECO:0000313" key="3">
    <source>
        <dbReference type="Proteomes" id="UP000275846"/>
    </source>
</evidence>
<reference evidence="2 3" key="2">
    <citation type="submission" date="2018-11" db="EMBL/GenBank/DDBJ databases">
        <authorList>
            <consortium name="Pathogen Informatics"/>
        </authorList>
    </citation>
    <scope>NUCLEOTIDE SEQUENCE [LARGE SCALE GENOMIC DNA]</scope>
    <source>
        <strain evidence="2 3">NST_G2</strain>
    </source>
</reference>
<dbReference type="EMBL" id="UYSU01046123">
    <property type="protein sequence ID" value="VDM05444.1"/>
    <property type="molecule type" value="Genomic_DNA"/>
</dbReference>
<organism evidence="4">
    <name type="scientific">Schistocephalus solidus</name>
    <name type="common">Tapeworm</name>
    <dbReference type="NCBI Taxonomy" id="70667"/>
    <lineage>
        <taxon>Eukaryota</taxon>
        <taxon>Metazoa</taxon>
        <taxon>Spiralia</taxon>
        <taxon>Lophotrochozoa</taxon>
        <taxon>Platyhelminthes</taxon>
        <taxon>Cestoda</taxon>
        <taxon>Eucestoda</taxon>
        <taxon>Diphyllobothriidea</taxon>
        <taxon>Diphyllobothriidae</taxon>
        <taxon>Schistocephalus</taxon>
    </lineage>
</organism>
<dbReference type="OrthoDB" id="1845386at2759"/>
<accession>A0A183TRG0</accession>
<dbReference type="AlphaFoldDB" id="A0A183TRG0"/>
<dbReference type="Proteomes" id="UP000275846">
    <property type="component" value="Unassembled WGS sequence"/>
</dbReference>
<sequence>MTETEISHLSDDRVHNLFVDPRGCHIIVSMQSGTNFYTTRKLKLKQISKAKLITLDNSLTSLAAVRYPPGSALVPVGEPQMCAVLATTAGRLYQFSGCIQPPDALSARMYITAQSAAAALREGYLPGLYASIFEAYERNSAGSKCIEFPMSYGYSDLKVYQRPEDEVPSRFAWLTGTFFEIFACTFPPIQAI</sequence>
<proteinExistence type="predicted"/>
<reference evidence="4" key="1">
    <citation type="submission" date="2016-06" db="UniProtKB">
        <authorList>
            <consortium name="WormBaseParasite"/>
        </authorList>
    </citation>
    <scope>IDENTIFICATION</scope>
</reference>
<keyword evidence="3" id="KW-1185">Reference proteome</keyword>
<evidence type="ECO:0000259" key="1">
    <source>
        <dbReference type="Pfam" id="PF05131"/>
    </source>
</evidence>
<feature type="domain" description="Pep3/Vps18 beta-propeller" evidence="1">
    <location>
        <begin position="4"/>
        <end position="51"/>
    </location>
</feature>
<protein>
    <submittedName>
        <fullName evidence="4">Nucleoporin_N domain-containing protein</fullName>
    </submittedName>
</protein>
<dbReference type="STRING" id="70667.A0A183TRG0"/>
<dbReference type="InterPro" id="IPR007810">
    <property type="entry name" value="Pep3/Vps18_beta-prop"/>
</dbReference>